<keyword evidence="1" id="KW-0677">Repeat</keyword>
<dbReference type="InterPro" id="IPR040059">
    <property type="entry name" value="PUM3"/>
</dbReference>
<evidence type="ECO:0000313" key="6">
    <source>
        <dbReference type="Proteomes" id="UP000007879"/>
    </source>
</evidence>
<dbReference type="Pfam" id="PF08144">
    <property type="entry name" value="CPL"/>
    <property type="match status" value="1"/>
</dbReference>
<dbReference type="Proteomes" id="UP000007879">
    <property type="component" value="Unassembled WGS sequence"/>
</dbReference>
<keyword evidence="6" id="KW-1185">Reference proteome</keyword>
<reference evidence="5" key="2">
    <citation type="submission" date="2017-05" db="UniProtKB">
        <authorList>
            <consortium name="EnsemblMetazoa"/>
        </authorList>
    </citation>
    <scope>IDENTIFICATION</scope>
</reference>
<sequence>MESLREVAVEMLHTREGAKVNLQCVWKGTAKDRKVFVKSLKSYVVKICKEEHGHLVLLGIFDSVDDTVLVSKTILTEIIASLEEICQDKHGRRVLLYLLNPRSPKHFSHQFLQLLTPGDNNQHSKKPQDIRWAELRAAISPPLIKLISENVVEWACEKPLAPLVIETVRSAVGDVTPIYTTLINKGLTRPLDTDHGINDSNQMITDSVADSNQCHLIGGPCGHWVLKKLIAINREDSTPLFSDLIIQSVPSDYISSWATINRGCFVLSSLLSEASKENQEKLKELLQSSVIDQLRTSNTEGASVLLKEL</sequence>
<dbReference type="PROSITE" id="PS50302">
    <property type="entry name" value="PUM"/>
    <property type="match status" value="1"/>
</dbReference>
<dbReference type="PANTHER" id="PTHR13389">
    <property type="entry name" value="PUMILIO HOMOLOG 3"/>
    <property type="match status" value="1"/>
</dbReference>
<dbReference type="KEGG" id="aqu:100633916"/>
<dbReference type="EnsemblMetazoa" id="Aqu2.1.04502_001">
    <property type="protein sequence ID" value="Aqu2.1.04502_001"/>
    <property type="gene ID" value="Aqu2.1.04502"/>
</dbReference>
<dbReference type="InterPro" id="IPR016024">
    <property type="entry name" value="ARM-type_fold"/>
</dbReference>
<dbReference type="GO" id="GO:0006417">
    <property type="term" value="P:regulation of translation"/>
    <property type="evidence" value="ECO:0007669"/>
    <property type="project" value="TreeGrafter"/>
</dbReference>
<dbReference type="InterPro" id="IPR011989">
    <property type="entry name" value="ARM-like"/>
</dbReference>
<dbReference type="GO" id="GO:0005730">
    <property type="term" value="C:nucleolus"/>
    <property type="evidence" value="ECO:0007669"/>
    <property type="project" value="TreeGrafter"/>
</dbReference>
<dbReference type="EnsemblMetazoa" id="XM_011410692.2">
    <property type="protein sequence ID" value="XP_011408994.2"/>
    <property type="gene ID" value="LOC100633916"/>
</dbReference>
<gene>
    <name evidence="5" type="primary">100633916</name>
</gene>
<accession>A0A1X7SQY7</accession>
<feature type="repeat" description="Pumilio" evidence="3">
    <location>
        <begin position="77"/>
        <end position="113"/>
    </location>
</feature>
<evidence type="ECO:0000313" key="5">
    <source>
        <dbReference type="EnsemblMetazoa" id="Aqu2.1.04502_001"/>
    </source>
</evidence>
<organism evidence="5">
    <name type="scientific">Amphimedon queenslandica</name>
    <name type="common">Sponge</name>
    <dbReference type="NCBI Taxonomy" id="400682"/>
    <lineage>
        <taxon>Eukaryota</taxon>
        <taxon>Metazoa</taxon>
        <taxon>Porifera</taxon>
        <taxon>Demospongiae</taxon>
        <taxon>Heteroscleromorpha</taxon>
        <taxon>Haplosclerida</taxon>
        <taxon>Niphatidae</taxon>
        <taxon>Amphimedon</taxon>
    </lineage>
</organism>
<dbReference type="OrthoDB" id="497380at2759"/>
<keyword evidence="2" id="KW-0694">RNA-binding</keyword>
<dbReference type="STRING" id="400682.A0A1X7SQY7"/>
<proteinExistence type="predicted"/>
<dbReference type="InterPro" id="IPR012959">
    <property type="entry name" value="CPL_dom"/>
</dbReference>
<name>A0A1X7SQY7_AMPQE</name>
<evidence type="ECO:0000259" key="4">
    <source>
        <dbReference type="Pfam" id="PF08144"/>
    </source>
</evidence>
<dbReference type="InParanoid" id="A0A1X7SQY7"/>
<dbReference type="AlphaFoldDB" id="A0A1X7SQY7"/>
<evidence type="ECO:0000256" key="1">
    <source>
        <dbReference type="ARBA" id="ARBA00022737"/>
    </source>
</evidence>
<protein>
    <recommendedName>
        <fullName evidence="4">CPL domain-containing protein</fullName>
    </recommendedName>
</protein>
<evidence type="ECO:0000256" key="3">
    <source>
        <dbReference type="PROSITE-ProRule" id="PRU00317"/>
    </source>
</evidence>
<dbReference type="PANTHER" id="PTHR13389:SF0">
    <property type="entry name" value="PUMILIO HOMOLOG 3"/>
    <property type="match status" value="1"/>
</dbReference>
<dbReference type="InterPro" id="IPR001313">
    <property type="entry name" value="Pumilio_RNA-bd_rpt"/>
</dbReference>
<dbReference type="OMA" id="RANTHDQ"/>
<evidence type="ECO:0000256" key="2">
    <source>
        <dbReference type="ARBA" id="ARBA00022884"/>
    </source>
</evidence>
<reference evidence="6" key="1">
    <citation type="journal article" date="2010" name="Nature">
        <title>The Amphimedon queenslandica genome and the evolution of animal complexity.</title>
        <authorList>
            <person name="Srivastava M."/>
            <person name="Simakov O."/>
            <person name="Chapman J."/>
            <person name="Fahey B."/>
            <person name="Gauthier M.E."/>
            <person name="Mitros T."/>
            <person name="Richards G.S."/>
            <person name="Conaco C."/>
            <person name="Dacre M."/>
            <person name="Hellsten U."/>
            <person name="Larroux C."/>
            <person name="Putnam N.H."/>
            <person name="Stanke M."/>
            <person name="Adamska M."/>
            <person name="Darling A."/>
            <person name="Degnan S.M."/>
            <person name="Oakley T.H."/>
            <person name="Plachetzki D.C."/>
            <person name="Zhai Y."/>
            <person name="Adamski M."/>
            <person name="Calcino A."/>
            <person name="Cummins S.F."/>
            <person name="Goodstein D.M."/>
            <person name="Harris C."/>
            <person name="Jackson D.J."/>
            <person name="Leys S.P."/>
            <person name="Shu S."/>
            <person name="Woodcroft B.J."/>
            <person name="Vervoort M."/>
            <person name="Kosik K.S."/>
            <person name="Manning G."/>
            <person name="Degnan B.M."/>
            <person name="Rokhsar D.S."/>
        </authorList>
    </citation>
    <scope>NUCLEOTIDE SEQUENCE [LARGE SCALE GENOMIC DNA]</scope>
</reference>
<dbReference type="Gene3D" id="1.25.10.10">
    <property type="entry name" value="Leucine-rich Repeat Variant"/>
    <property type="match status" value="1"/>
</dbReference>
<dbReference type="SMART" id="SM00025">
    <property type="entry name" value="Pumilio"/>
    <property type="match status" value="3"/>
</dbReference>
<feature type="domain" description="CPL" evidence="4">
    <location>
        <begin position="87"/>
        <end position="234"/>
    </location>
</feature>
<dbReference type="eggNOG" id="KOG2050">
    <property type="taxonomic scope" value="Eukaryota"/>
</dbReference>
<dbReference type="GO" id="GO:0003729">
    <property type="term" value="F:mRNA binding"/>
    <property type="evidence" value="ECO:0007669"/>
    <property type="project" value="TreeGrafter"/>
</dbReference>
<dbReference type="SUPFAM" id="SSF48371">
    <property type="entry name" value="ARM repeat"/>
    <property type="match status" value="1"/>
</dbReference>